<dbReference type="EMBL" id="FTMD01000012">
    <property type="protein sequence ID" value="SIR28418.1"/>
    <property type="molecule type" value="Genomic_DNA"/>
</dbReference>
<protein>
    <submittedName>
        <fullName evidence="1">2-polyprenyl-3-methyl-5-hydroxy-6-metoxy-1,4-benzoquinol methylase</fullName>
    </submittedName>
</protein>
<keyword evidence="2" id="KW-1185">Reference proteome</keyword>
<evidence type="ECO:0000313" key="2">
    <source>
        <dbReference type="Proteomes" id="UP000186819"/>
    </source>
</evidence>
<name>A0A1N6ZNM8_9RHOO</name>
<dbReference type="AlphaFoldDB" id="A0A1N6ZNM8"/>
<dbReference type="Proteomes" id="UP000186819">
    <property type="component" value="Unassembled WGS sequence"/>
</dbReference>
<dbReference type="GO" id="GO:0032259">
    <property type="term" value="P:methylation"/>
    <property type="evidence" value="ECO:0007669"/>
    <property type="project" value="UniProtKB-KW"/>
</dbReference>
<dbReference type="InterPro" id="IPR029063">
    <property type="entry name" value="SAM-dependent_MTases_sf"/>
</dbReference>
<keyword evidence="1" id="KW-0489">Methyltransferase</keyword>
<dbReference type="GO" id="GO:0008168">
    <property type="term" value="F:methyltransferase activity"/>
    <property type="evidence" value="ECO:0007669"/>
    <property type="project" value="UniProtKB-KW"/>
</dbReference>
<accession>A0A1N6ZNM8</accession>
<dbReference type="CDD" id="cd02440">
    <property type="entry name" value="AdoMet_MTases"/>
    <property type="match status" value="1"/>
</dbReference>
<proteinExistence type="predicted"/>
<gene>
    <name evidence="1" type="ORF">SAMN05421829_11283</name>
</gene>
<evidence type="ECO:0000313" key="1">
    <source>
        <dbReference type="EMBL" id="SIR28418.1"/>
    </source>
</evidence>
<dbReference type="Gene3D" id="3.40.50.150">
    <property type="entry name" value="Vaccinia Virus protein VP39"/>
    <property type="match status" value="1"/>
</dbReference>
<dbReference type="Pfam" id="PF13489">
    <property type="entry name" value="Methyltransf_23"/>
    <property type="match status" value="1"/>
</dbReference>
<organism evidence="1 2">
    <name type="scientific">Aromatoleum tolulyticum</name>
    <dbReference type="NCBI Taxonomy" id="34027"/>
    <lineage>
        <taxon>Bacteria</taxon>
        <taxon>Pseudomonadati</taxon>
        <taxon>Pseudomonadota</taxon>
        <taxon>Betaproteobacteria</taxon>
        <taxon>Rhodocyclales</taxon>
        <taxon>Rhodocyclaceae</taxon>
        <taxon>Aromatoleum</taxon>
    </lineage>
</organism>
<sequence>MKSEICPICQGSAFLDQRAHYELALDQAPTNYKMMRCAGCGLRWMTPYPNPEDYQTLYDNDYYEALQEGGLSYPEEKQELLPCYSRIANRFSAFGVTKGLLDVGCGTGEFLVAAKANGIQGNGVEPSAYAAEKAAEKGFHIVNGVLADLLPVSEPYSAVHCSHVLEHVPDADRFMDELKSVMALGAPLYIEVPRQFDGVLDVMHRIRGYRRGYSDYSIHHHYFFTPKAIKILLGAHGFEILSMTTYLPCRRAMRKRSVRMFALQSALWLADRLAGRGDVISVWARRRA</sequence>
<reference evidence="2" key="1">
    <citation type="submission" date="2017-01" db="EMBL/GenBank/DDBJ databases">
        <authorList>
            <person name="Varghese N."/>
            <person name="Submissions S."/>
        </authorList>
    </citation>
    <scope>NUCLEOTIDE SEQUENCE [LARGE SCALE GENOMIC DNA]</scope>
    <source>
        <strain evidence="2">ATCC 51758</strain>
    </source>
</reference>
<dbReference type="PANTHER" id="PTHR43861">
    <property type="entry name" value="TRANS-ACONITATE 2-METHYLTRANSFERASE-RELATED"/>
    <property type="match status" value="1"/>
</dbReference>
<keyword evidence="1" id="KW-0808">Transferase</keyword>
<dbReference type="SUPFAM" id="SSF53335">
    <property type="entry name" value="S-adenosyl-L-methionine-dependent methyltransferases"/>
    <property type="match status" value="1"/>
</dbReference>
<dbReference type="STRING" id="34027.SAMN05421829_11283"/>